<reference evidence="1" key="1">
    <citation type="journal article" date="2020" name="mSystems">
        <title>Genome- and Community-Level Interaction Insights into Carbon Utilization and Element Cycling Functions of Hydrothermarchaeota in Hydrothermal Sediment.</title>
        <authorList>
            <person name="Zhou Z."/>
            <person name="Liu Y."/>
            <person name="Xu W."/>
            <person name="Pan J."/>
            <person name="Luo Z.H."/>
            <person name="Li M."/>
        </authorList>
    </citation>
    <scope>NUCLEOTIDE SEQUENCE [LARGE SCALE GENOMIC DNA]</scope>
    <source>
        <strain evidence="1">SpSt-8</strain>
    </source>
</reference>
<dbReference type="SUPFAM" id="SSF56112">
    <property type="entry name" value="Protein kinase-like (PK-like)"/>
    <property type="match status" value="1"/>
</dbReference>
<gene>
    <name evidence="1" type="ORF">ENV88_06085</name>
</gene>
<dbReference type="EMBL" id="DTIB01000104">
    <property type="protein sequence ID" value="HGB25577.1"/>
    <property type="molecule type" value="Genomic_DNA"/>
</dbReference>
<name>A0A7C3SPB5_THEPE</name>
<proteinExistence type="predicted"/>
<dbReference type="AlphaFoldDB" id="A0A7C3SPB5"/>
<dbReference type="Gene3D" id="3.90.1200.10">
    <property type="match status" value="1"/>
</dbReference>
<evidence type="ECO:0000313" key="1">
    <source>
        <dbReference type="EMBL" id="HGB25577.1"/>
    </source>
</evidence>
<accession>A0A7C3SPB5</accession>
<evidence type="ECO:0008006" key="2">
    <source>
        <dbReference type="Google" id="ProtNLM"/>
    </source>
</evidence>
<organism evidence="1">
    <name type="scientific">Thermofilum pendens</name>
    <dbReference type="NCBI Taxonomy" id="2269"/>
    <lineage>
        <taxon>Archaea</taxon>
        <taxon>Thermoproteota</taxon>
        <taxon>Thermoprotei</taxon>
        <taxon>Thermofilales</taxon>
        <taxon>Thermofilaceae</taxon>
        <taxon>Thermofilum</taxon>
    </lineage>
</organism>
<comment type="caution">
    <text evidence="1">The sequence shown here is derived from an EMBL/GenBank/DDBJ whole genome shotgun (WGS) entry which is preliminary data.</text>
</comment>
<protein>
    <recommendedName>
        <fullName evidence="2">Aminoglycoside phosphotransferase domain-containing protein</fullName>
    </recommendedName>
</protein>
<dbReference type="InterPro" id="IPR011009">
    <property type="entry name" value="Kinase-like_dom_sf"/>
</dbReference>
<sequence>MGSVDLSRGKEHVVVCFEAKRWLRGGDYCGHAATIKVCEQVIVAMFSRGGEEYAVPLVEDQACPRGRGAHVGRKQVCEAEYSELFVNELLSGRCSGLRLEVYSSLRGSAEFQRVLGEEATNPHALYRLGENRVVVKGYRLLRSWNPEPNFLRYLSGKSISPRLHAVYSLSSQPLGVIVEFVEGVDPGGIVYSEALARMRGEEQGRTREVLELISGKLAEFHRLMLSCKESWCAPDVIAETDVERWISRMLFYLDNLHFAPGISAHLRKLVERGRSGLEAYVGSLKLRIHQDFHFSQTLLTRNGNLVIVDFEGEPARPSWCASELEPGLRDLATLLRAISYISFFALREAAGWSVEETVAALSRREELVRRIAEWGQEAVETLVESYLRKTPRSACPASSMGDALEMLFPWILERALYEAHYEREYRPLMVQVALTTLLEEIPPVGWEKVK</sequence>